<evidence type="ECO:0000256" key="3">
    <source>
        <dbReference type="ARBA" id="ARBA00008750"/>
    </source>
</evidence>
<organism evidence="16 17">
    <name type="scientific">Thiothrix eikelboomii</name>
    <dbReference type="NCBI Taxonomy" id="92487"/>
    <lineage>
        <taxon>Bacteria</taxon>
        <taxon>Pseudomonadati</taxon>
        <taxon>Pseudomonadota</taxon>
        <taxon>Gammaproteobacteria</taxon>
        <taxon>Thiotrichales</taxon>
        <taxon>Thiotrichaceae</taxon>
        <taxon>Thiothrix</taxon>
    </lineage>
</organism>
<dbReference type="PANTHER" id="PTHR43612">
    <property type="entry name" value="TRIFUNCTIONAL ENZYME SUBUNIT ALPHA"/>
    <property type="match status" value="1"/>
</dbReference>
<evidence type="ECO:0000256" key="2">
    <source>
        <dbReference type="ARBA" id="ARBA00007005"/>
    </source>
</evidence>
<comment type="catalytic activity">
    <reaction evidence="12">
        <text>a (3S)-3-hydroxyacyl-CoA + NAD(+) = a 3-oxoacyl-CoA + NADH + H(+)</text>
        <dbReference type="Rhea" id="RHEA:22432"/>
        <dbReference type="ChEBI" id="CHEBI:15378"/>
        <dbReference type="ChEBI" id="CHEBI:57318"/>
        <dbReference type="ChEBI" id="CHEBI:57540"/>
        <dbReference type="ChEBI" id="CHEBI:57945"/>
        <dbReference type="ChEBI" id="CHEBI:90726"/>
        <dbReference type="EC" id="1.1.1.35"/>
    </reaction>
</comment>
<evidence type="ECO:0000256" key="7">
    <source>
        <dbReference type="ARBA" id="ARBA00023002"/>
    </source>
</evidence>
<keyword evidence="7" id="KW-0560">Oxidoreductase</keyword>
<dbReference type="InterPro" id="IPR001753">
    <property type="entry name" value="Enoyl-CoA_hydra/iso"/>
</dbReference>
<evidence type="ECO:0000259" key="14">
    <source>
        <dbReference type="Pfam" id="PF00725"/>
    </source>
</evidence>
<keyword evidence="5" id="KW-0276">Fatty acid metabolism</keyword>
<dbReference type="SUPFAM" id="SSF48179">
    <property type="entry name" value="6-phosphogluconate dehydrogenase C-terminal domain-like"/>
    <property type="match status" value="2"/>
</dbReference>
<dbReference type="EC" id="4.2.1.17" evidence="4"/>
<feature type="domain" description="3-hydroxyacyl-CoA dehydrogenase C-terminal" evidence="14">
    <location>
        <begin position="489"/>
        <end position="580"/>
    </location>
</feature>
<keyword evidence="17" id="KW-1185">Reference proteome</keyword>
<keyword evidence="8" id="KW-0520">NAD</keyword>
<comment type="similarity">
    <text evidence="3">In the N-terminal section; belongs to the enoyl-CoA hydratase/isomerase family.</text>
</comment>
<dbReference type="GO" id="GO:0070403">
    <property type="term" value="F:NAD+ binding"/>
    <property type="evidence" value="ECO:0007669"/>
    <property type="project" value="InterPro"/>
</dbReference>
<dbReference type="GO" id="GO:0004300">
    <property type="term" value="F:enoyl-CoA hydratase activity"/>
    <property type="evidence" value="ECO:0007669"/>
    <property type="project" value="UniProtKB-EC"/>
</dbReference>
<dbReference type="SUPFAM" id="SSF51735">
    <property type="entry name" value="NAD(P)-binding Rossmann-fold domains"/>
    <property type="match status" value="1"/>
</dbReference>
<dbReference type="SUPFAM" id="SSF52096">
    <property type="entry name" value="ClpP/crotonase"/>
    <property type="match status" value="1"/>
</dbReference>
<evidence type="ECO:0000256" key="6">
    <source>
        <dbReference type="ARBA" id="ARBA00022963"/>
    </source>
</evidence>
<reference evidence="16 17" key="1">
    <citation type="submission" date="2017-02" db="EMBL/GenBank/DDBJ databases">
        <authorList>
            <person name="Peterson S.W."/>
        </authorList>
    </citation>
    <scope>NUCLEOTIDE SEQUENCE [LARGE SCALE GENOMIC DNA]</scope>
    <source>
        <strain evidence="16 17">ATCC 49788</strain>
    </source>
</reference>
<dbReference type="STRING" id="92487.SAMN02745130_00553"/>
<dbReference type="UniPathway" id="UPA00659"/>
<feature type="domain" description="3-hydroxyacyl-CoA dehydrogenase NAD binding" evidence="15">
    <location>
        <begin position="311"/>
        <end position="485"/>
    </location>
</feature>
<evidence type="ECO:0000256" key="9">
    <source>
        <dbReference type="ARBA" id="ARBA00023098"/>
    </source>
</evidence>
<dbReference type="PROSITE" id="PS00166">
    <property type="entry name" value="ENOYL_COA_HYDRATASE"/>
    <property type="match status" value="1"/>
</dbReference>
<dbReference type="InterPro" id="IPR008927">
    <property type="entry name" value="6-PGluconate_DH-like_C_sf"/>
</dbReference>
<dbReference type="GO" id="GO:0006635">
    <property type="term" value="P:fatty acid beta-oxidation"/>
    <property type="evidence" value="ECO:0007669"/>
    <property type="project" value="UniProtKB-UniPathway"/>
</dbReference>
<dbReference type="CDD" id="cd06558">
    <property type="entry name" value="crotonase-like"/>
    <property type="match status" value="1"/>
</dbReference>
<evidence type="ECO:0000313" key="16">
    <source>
        <dbReference type="EMBL" id="SKA69709.1"/>
    </source>
</evidence>
<dbReference type="Gene3D" id="1.10.1040.50">
    <property type="match status" value="1"/>
</dbReference>
<evidence type="ECO:0000256" key="12">
    <source>
        <dbReference type="ARBA" id="ARBA00049556"/>
    </source>
</evidence>
<comment type="pathway">
    <text evidence="1">Lipid metabolism; fatty acid beta-oxidation.</text>
</comment>
<dbReference type="Gene3D" id="3.40.50.720">
    <property type="entry name" value="NAD(P)-binding Rossmann-like Domain"/>
    <property type="match status" value="1"/>
</dbReference>
<dbReference type="AlphaFoldDB" id="A0A1T4VXS3"/>
<evidence type="ECO:0000256" key="1">
    <source>
        <dbReference type="ARBA" id="ARBA00005005"/>
    </source>
</evidence>
<dbReference type="OrthoDB" id="5389341at2"/>
<evidence type="ECO:0000256" key="11">
    <source>
        <dbReference type="ARBA" id="ARBA00023268"/>
    </source>
</evidence>
<dbReference type="InterPro" id="IPR018376">
    <property type="entry name" value="Enoyl-CoA_hyd/isom_CS"/>
</dbReference>
<dbReference type="Pfam" id="PF00725">
    <property type="entry name" value="3HCDH"/>
    <property type="match status" value="1"/>
</dbReference>
<accession>A0A1T4VXS3</accession>
<sequence length="653" mass="72239">MLTSATRDFQHLTIGRDQQVFWIGLDVKNSNRNLLTPEVLAELQQAYQLAQALRVRALVLYSNRPEVFSAGLDLSLLQNNPDPQKLLAFLKAGQAFCEQLSSTSMLSLAMVEGECLGAGLSLALACHYCVATTHWQSRFSFPEVQQGIHPVWGGSSRSLQRMGVRPALDFITQATLLSAEAALQKKLIDAIVPPEHIKTLALRYIAGQPAKTTTPLSSMFLETLSARVLINNQQQRKLAKTQDIEHYPAASRFMNLWQLTGSALTSLQPMELIAFQELLETSSTQNLLRLAELKDQLKALVPAKAATYSSVHIIGAGHVGREIAAWCSLSGLRVSIQEVNLENLGYALERIRSIFNTYFQKDGAKLKAATERISVDPEGQGIFYADLIIDATTDKLANKQELLARLEENSRPDALLAITSSTLPLERLAAVLLKPERLIGLHFLYPIIQHELMEIIHLEANTAPKVLEQAYAFVKQINKLPLAVQSTPGLVVNRILLTYIMQGIRLCQQNVPPVTIDKAGREFGMPLGPLEWADLLGLDYCWQLGDTLAKTSPLSVPDLLVDMVKADKLGRKNGTGFYRYRHGRMLKPERSQWEGSLSALQDKLINQMSEEAALCLEQGLIENPDLLDAAVVFGAGFPAFRGGPLQYARSSRK</sequence>
<evidence type="ECO:0000256" key="4">
    <source>
        <dbReference type="ARBA" id="ARBA00012076"/>
    </source>
</evidence>
<evidence type="ECO:0000256" key="5">
    <source>
        <dbReference type="ARBA" id="ARBA00022832"/>
    </source>
</evidence>
<comment type="similarity">
    <text evidence="2">In the central section; belongs to the 3-hydroxyacyl-CoA dehydrogenase family.</text>
</comment>
<dbReference type="Pfam" id="PF00378">
    <property type="entry name" value="ECH_1"/>
    <property type="match status" value="1"/>
</dbReference>
<dbReference type="InterPro" id="IPR036291">
    <property type="entry name" value="NAD(P)-bd_dom_sf"/>
</dbReference>
<dbReference type="InterPro" id="IPR006108">
    <property type="entry name" value="3HC_DH_C"/>
</dbReference>
<gene>
    <name evidence="16" type="ORF">SAMN02745130_00553</name>
</gene>
<dbReference type="Proteomes" id="UP000190460">
    <property type="component" value="Unassembled WGS sequence"/>
</dbReference>
<dbReference type="Gene3D" id="3.90.226.10">
    <property type="entry name" value="2-enoyl-CoA Hydratase, Chain A, domain 1"/>
    <property type="match status" value="1"/>
</dbReference>
<comment type="similarity">
    <text evidence="13">Belongs to the enoyl-CoA hydratase/isomerase family.</text>
</comment>
<evidence type="ECO:0000259" key="15">
    <source>
        <dbReference type="Pfam" id="PF02737"/>
    </source>
</evidence>
<keyword evidence="6" id="KW-0442">Lipid degradation</keyword>
<evidence type="ECO:0000313" key="17">
    <source>
        <dbReference type="Proteomes" id="UP000190460"/>
    </source>
</evidence>
<dbReference type="RefSeq" id="WP_078921044.1">
    <property type="nucleotide sequence ID" value="NZ_FUYB01000002.1"/>
</dbReference>
<dbReference type="Pfam" id="PF02737">
    <property type="entry name" value="3HCDH_N"/>
    <property type="match status" value="1"/>
</dbReference>
<dbReference type="PANTHER" id="PTHR43612:SF3">
    <property type="entry name" value="TRIFUNCTIONAL ENZYME SUBUNIT ALPHA, MITOCHONDRIAL"/>
    <property type="match status" value="1"/>
</dbReference>
<keyword evidence="10" id="KW-0456">Lyase</keyword>
<name>A0A1T4VXS3_9GAMM</name>
<dbReference type="InterPro" id="IPR050136">
    <property type="entry name" value="FA_oxidation_alpha_subunit"/>
</dbReference>
<keyword evidence="11" id="KW-0511">Multifunctional enzyme</keyword>
<dbReference type="InterPro" id="IPR029045">
    <property type="entry name" value="ClpP/crotonase-like_dom_sf"/>
</dbReference>
<dbReference type="GO" id="GO:0016509">
    <property type="term" value="F:long-chain (3S)-3-hydroxyacyl-CoA dehydrogenase (NAD+) activity"/>
    <property type="evidence" value="ECO:0007669"/>
    <property type="project" value="TreeGrafter"/>
</dbReference>
<proteinExistence type="inferred from homology"/>
<dbReference type="EMBL" id="FUYB01000002">
    <property type="protein sequence ID" value="SKA69709.1"/>
    <property type="molecule type" value="Genomic_DNA"/>
</dbReference>
<keyword evidence="9" id="KW-0443">Lipid metabolism</keyword>
<evidence type="ECO:0000256" key="13">
    <source>
        <dbReference type="RuleBase" id="RU003707"/>
    </source>
</evidence>
<dbReference type="InterPro" id="IPR006176">
    <property type="entry name" value="3-OHacyl-CoA_DH_NAD-bd"/>
</dbReference>
<protein>
    <recommendedName>
        <fullName evidence="4">enoyl-CoA hydratase</fullName>
        <ecNumber evidence="4">4.2.1.17</ecNumber>
    </recommendedName>
</protein>
<evidence type="ECO:0000256" key="10">
    <source>
        <dbReference type="ARBA" id="ARBA00023239"/>
    </source>
</evidence>
<evidence type="ECO:0000256" key="8">
    <source>
        <dbReference type="ARBA" id="ARBA00023027"/>
    </source>
</evidence>